<gene>
    <name evidence="1" type="ORF">HG66A1_20040</name>
</gene>
<organism evidence="1 2">
    <name type="scientific">Gimesia chilikensis</name>
    <dbReference type="NCBI Taxonomy" id="2605989"/>
    <lineage>
        <taxon>Bacteria</taxon>
        <taxon>Pseudomonadati</taxon>
        <taxon>Planctomycetota</taxon>
        <taxon>Planctomycetia</taxon>
        <taxon>Planctomycetales</taxon>
        <taxon>Planctomycetaceae</taxon>
        <taxon>Gimesia</taxon>
    </lineage>
</organism>
<dbReference type="EMBL" id="CP036266">
    <property type="protein sequence ID" value="QDT20219.1"/>
    <property type="molecule type" value="Genomic_DNA"/>
</dbReference>
<keyword evidence="2" id="KW-1185">Reference proteome</keyword>
<reference evidence="1 2" key="1">
    <citation type="submission" date="2019-02" db="EMBL/GenBank/DDBJ databases">
        <title>Deep-cultivation of Planctomycetes and their phenomic and genomic characterization uncovers novel biology.</title>
        <authorList>
            <person name="Wiegand S."/>
            <person name="Jogler M."/>
            <person name="Boedeker C."/>
            <person name="Pinto D."/>
            <person name="Vollmers J."/>
            <person name="Rivas-Marin E."/>
            <person name="Kohn T."/>
            <person name="Peeters S.H."/>
            <person name="Heuer A."/>
            <person name="Rast P."/>
            <person name="Oberbeckmann S."/>
            <person name="Bunk B."/>
            <person name="Jeske O."/>
            <person name="Meyerdierks A."/>
            <person name="Storesund J.E."/>
            <person name="Kallscheuer N."/>
            <person name="Luecker S."/>
            <person name="Lage O.M."/>
            <person name="Pohl T."/>
            <person name="Merkel B.J."/>
            <person name="Hornburger P."/>
            <person name="Mueller R.-W."/>
            <person name="Bruemmer F."/>
            <person name="Labrenz M."/>
            <person name="Spormann A.M."/>
            <person name="Op den Camp H."/>
            <person name="Overmann J."/>
            <person name="Amann R."/>
            <person name="Jetten M.S.M."/>
            <person name="Mascher T."/>
            <person name="Medema M.H."/>
            <person name="Devos D.P."/>
            <person name="Kaster A.-K."/>
            <person name="Ovreas L."/>
            <person name="Rohde M."/>
            <person name="Galperin M.Y."/>
            <person name="Jogler C."/>
        </authorList>
    </citation>
    <scope>NUCLEOTIDE SEQUENCE [LARGE SCALE GENOMIC DNA]</scope>
    <source>
        <strain evidence="1 2">HG66A1</strain>
    </source>
</reference>
<evidence type="ECO:0000313" key="1">
    <source>
        <dbReference type="EMBL" id="QDT20219.1"/>
    </source>
</evidence>
<protein>
    <submittedName>
        <fullName evidence="1">Uncharacterized protein</fullName>
    </submittedName>
</protein>
<name>A0A517PLH1_9PLAN</name>
<sequence>MMATIQKSDIEWLAANRPRDLHDLLMGTSAYTQDVSDSFSECDDESDWTLVIHHLLFAEQFGAAARNTKGEWKGERYYPSHREVFDGWLVTGMSGLHPAELYAYLVDNPVG</sequence>
<proteinExistence type="predicted"/>
<dbReference type="RefSeq" id="WP_145182770.1">
    <property type="nucleotide sequence ID" value="NZ_CP036266.1"/>
</dbReference>
<dbReference type="OrthoDB" id="9007435at2"/>
<dbReference type="Proteomes" id="UP000320421">
    <property type="component" value="Chromosome"/>
</dbReference>
<accession>A0A517PLH1</accession>
<dbReference type="AlphaFoldDB" id="A0A517PLH1"/>
<evidence type="ECO:0000313" key="2">
    <source>
        <dbReference type="Proteomes" id="UP000320421"/>
    </source>
</evidence>